<keyword evidence="2" id="KW-1003">Cell membrane</keyword>
<feature type="transmembrane region" description="Helical" evidence="6">
    <location>
        <begin position="260"/>
        <end position="279"/>
    </location>
</feature>
<evidence type="ECO:0000256" key="2">
    <source>
        <dbReference type="ARBA" id="ARBA00022475"/>
    </source>
</evidence>
<feature type="transmembrane region" description="Helical" evidence="6">
    <location>
        <begin position="107"/>
        <end position="132"/>
    </location>
</feature>
<feature type="transmembrane region" description="Helical" evidence="6">
    <location>
        <begin position="286"/>
        <end position="304"/>
    </location>
</feature>
<dbReference type="InterPro" id="IPR001851">
    <property type="entry name" value="ABC_transp_permease"/>
</dbReference>
<keyword evidence="5 6" id="KW-0472">Membrane</keyword>
<evidence type="ECO:0000256" key="6">
    <source>
        <dbReference type="SAM" id="Phobius"/>
    </source>
</evidence>
<keyword evidence="3 6" id="KW-0812">Transmembrane</keyword>
<gene>
    <name evidence="7" type="ORF">UFOPK3820_00076</name>
</gene>
<sequence length="338" mass="35410">MSDVAKKANQAEGSNKVMAFVRREIGRVTALASLVVIFAFFTIMRPVFASWANVSGGILMSTTVIGLLAIGVTFVIITGGIDLSVGTMMALVAVITGKTVMAMNLNVWQGILLGMVVGTLLGAVNGILITVLRLPPFIATLATMKGAQGLALIVSDLKPILFTTDVKGWDAIAQGNIIPNFPNAVFILLLAAVVASVILNKTVLGRYTFAIGSNTEATKLSGVKVDRWLVAIYALCGLFVGLAAVVMTSRLGSAQPDLGLGYELEAIAAVIIGGTSLLGGKGTISGTIIGALIMSVLINGLRILELQQEWQYVVVGIVILLAVYGDNVRRRRAGESTH</sequence>
<evidence type="ECO:0000256" key="3">
    <source>
        <dbReference type="ARBA" id="ARBA00022692"/>
    </source>
</evidence>
<keyword evidence="4 6" id="KW-1133">Transmembrane helix</keyword>
<feature type="transmembrane region" description="Helical" evidence="6">
    <location>
        <begin position="25"/>
        <end position="44"/>
    </location>
</feature>
<dbReference type="PANTHER" id="PTHR32196">
    <property type="entry name" value="ABC TRANSPORTER PERMEASE PROTEIN YPHD-RELATED-RELATED"/>
    <property type="match status" value="1"/>
</dbReference>
<dbReference type="GO" id="GO:0022857">
    <property type="term" value="F:transmembrane transporter activity"/>
    <property type="evidence" value="ECO:0007669"/>
    <property type="project" value="InterPro"/>
</dbReference>
<name>A0A6J5YM14_9ZZZZ</name>
<evidence type="ECO:0000313" key="7">
    <source>
        <dbReference type="EMBL" id="CAB4329908.1"/>
    </source>
</evidence>
<dbReference type="Pfam" id="PF02653">
    <property type="entry name" value="BPD_transp_2"/>
    <property type="match status" value="1"/>
</dbReference>
<dbReference type="CDD" id="cd06579">
    <property type="entry name" value="TM_PBP1_transp_AraH_like"/>
    <property type="match status" value="1"/>
</dbReference>
<accession>A0A6J5YM14</accession>
<dbReference type="AlphaFoldDB" id="A0A6J5YM14"/>
<feature type="transmembrane region" description="Helical" evidence="6">
    <location>
        <begin position="228"/>
        <end position="248"/>
    </location>
</feature>
<dbReference type="EMBL" id="CAESAB010000001">
    <property type="protein sequence ID" value="CAB4329908.1"/>
    <property type="molecule type" value="Genomic_DNA"/>
</dbReference>
<dbReference type="GO" id="GO:0005886">
    <property type="term" value="C:plasma membrane"/>
    <property type="evidence" value="ECO:0007669"/>
    <property type="project" value="UniProtKB-SubCell"/>
</dbReference>
<comment type="subcellular location">
    <subcellularLocation>
        <location evidence="1">Cell membrane</location>
        <topology evidence="1">Multi-pass membrane protein</topology>
    </subcellularLocation>
</comment>
<proteinExistence type="predicted"/>
<dbReference type="PANTHER" id="PTHR32196:SF72">
    <property type="entry name" value="RIBOSE IMPORT PERMEASE PROTEIN RBSC"/>
    <property type="match status" value="1"/>
</dbReference>
<feature type="transmembrane region" description="Helical" evidence="6">
    <location>
        <begin position="310"/>
        <end position="328"/>
    </location>
</feature>
<feature type="transmembrane region" description="Helical" evidence="6">
    <location>
        <begin position="64"/>
        <end position="95"/>
    </location>
</feature>
<feature type="transmembrane region" description="Helical" evidence="6">
    <location>
        <begin position="181"/>
        <end position="199"/>
    </location>
</feature>
<organism evidence="7">
    <name type="scientific">freshwater metagenome</name>
    <dbReference type="NCBI Taxonomy" id="449393"/>
    <lineage>
        <taxon>unclassified sequences</taxon>
        <taxon>metagenomes</taxon>
        <taxon>ecological metagenomes</taxon>
    </lineage>
</organism>
<evidence type="ECO:0000256" key="5">
    <source>
        <dbReference type="ARBA" id="ARBA00023136"/>
    </source>
</evidence>
<evidence type="ECO:0000256" key="4">
    <source>
        <dbReference type="ARBA" id="ARBA00022989"/>
    </source>
</evidence>
<reference evidence="7" key="1">
    <citation type="submission" date="2020-05" db="EMBL/GenBank/DDBJ databases">
        <authorList>
            <person name="Chiriac C."/>
            <person name="Salcher M."/>
            <person name="Ghai R."/>
            <person name="Kavagutti S V."/>
        </authorList>
    </citation>
    <scope>NUCLEOTIDE SEQUENCE</scope>
</reference>
<evidence type="ECO:0000256" key="1">
    <source>
        <dbReference type="ARBA" id="ARBA00004651"/>
    </source>
</evidence>
<protein>
    <submittedName>
        <fullName evidence="7">Unannotated protein</fullName>
    </submittedName>
</protein>